<dbReference type="Gene3D" id="1.10.238.10">
    <property type="entry name" value="EF-hand"/>
    <property type="match status" value="1"/>
</dbReference>
<dbReference type="CDD" id="cd05025">
    <property type="entry name" value="S-100A1"/>
    <property type="match status" value="1"/>
</dbReference>
<accession>A0A8D0DFS3</accession>
<dbReference type="InterPro" id="IPR018247">
    <property type="entry name" value="EF_Hand_1_Ca_BS"/>
</dbReference>
<evidence type="ECO:0000256" key="11">
    <source>
        <dbReference type="ARBA" id="ARBA00022951"/>
    </source>
</evidence>
<evidence type="ECO:0000256" key="12">
    <source>
        <dbReference type="ARBA" id="ARBA00023128"/>
    </source>
</evidence>
<dbReference type="Pfam" id="PF00036">
    <property type="entry name" value="EF-hand_1"/>
    <property type="match status" value="1"/>
</dbReference>
<protein>
    <recommendedName>
        <fullName evidence="5">Protein S100-A1</fullName>
    </recommendedName>
    <alternativeName>
        <fullName evidence="13">S-100 protein alpha chain</fullName>
    </alternativeName>
    <alternativeName>
        <fullName evidence="14">S-100 protein subunit alpha</fullName>
    </alternativeName>
    <alternativeName>
        <fullName evidence="15">S100 calcium-binding protein A1</fullName>
    </alternativeName>
</protein>
<keyword evidence="20" id="KW-1185">Reference proteome</keyword>
<reference evidence="19" key="1">
    <citation type="submission" date="2025-08" db="UniProtKB">
        <authorList>
            <consortium name="Ensembl"/>
        </authorList>
    </citation>
    <scope>IDENTIFICATION</scope>
</reference>
<comment type="function">
    <text evidence="16">Small calcium binding protein that plays important roles in several biological processes such as Ca(2+) homeostasis, chondrocyte biology and cardiomyocyte regulation. In response to an increase in intracellular Ca(2+) levels, binds calcium which triggers conformational changes. These changes allow interactions with specific target proteins and modulate their activity. Regulates a network in cardiomyocytes controlling sarcoplasmic reticulum Ca(2+) cycling and mitochondrial function through interaction with the ryanodine receptors RYR1 and RYR2, sarcoplasmic reticulum Ca(2+)-ATPase/ATP2A2 and mitochondrial F1-ATPase. Facilitates diastolic Ca(2+) dissociation and myofilament mechanics in order to improve relaxation during diastole.</text>
</comment>
<dbReference type="InterPro" id="IPR002048">
    <property type="entry name" value="EF_hand_dom"/>
</dbReference>
<feature type="domain" description="EF-hand" evidence="18">
    <location>
        <begin position="155"/>
        <end position="190"/>
    </location>
</feature>
<evidence type="ECO:0000256" key="1">
    <source>
        <dbReference type="ARBA" id="ARBA00004173"/>
    </source>
</evidence>
<evidence type="ECO:0000256" key="16">
    <source>
        <dbReference type="ARBA" id="ARBA00045350"/>
    </source>
</evidence>
<evidence type="ECO:0000259" key="18">
    <source>
        <dbReference type="PROSITE" id="PS50222"/>
    </source>
</evidence>
<evidence type="ECO:0000313" key="20">
    <source>
        <dbReference type="Proteomes" id="UP000694421"/>
    </source>
</evidence>
<evidence type="ECO:0000256" key="13">
    <source>
        <dbReference type="ARBA" id="ARBA00030052"/>
    </source>
</evidence>
<comment type="similarity">
    <text evidence="4">Belongs to the S-100 family.</text>
</comment>
<dbReference type="Pfam" id="PF01023">
    <property type="entry name" value="S_100"/>
    <property type="match status" value="1"/>
</dbReference>
<evidence type="ECO:0000256" key="5">
    <source>
        <dbReference type="ARBA" id="ARBA00014215"/>
    </source>
</evidence>
<evidence type="ECO:0000256" key="3">
    <source>
        <dbReference type="ARBA" id="ARBA00004496"/>
    </source>
</evidence>
<keyword evidence="9" id="KW-0702">S-nitrosylation</keyword>
<dbReference type="Proteomes" id="UP000694421">
    <property type="component" value="Unplaced"/>
</dbReference>
<dbReference type="InterPro" id="IPR028486">
    <property type="entry name" value="S100-A1"/>
</dbReference>
<keyword evidence="12" id="KW-0496">Mitochondrion</keyword>
<evidence type="ECO:0000256" key="14">
    <source>
        <dbReference type="ARBA" id="ARBA00032463"/>
    </source>
</evidence>
<dbReference type="PROSITE" id="PS00018">
    <property type="entry name" value="EF_HAND_1"/>
    <property type="match status" value="1"/>
</dbReference>
<evidence type="ECO:0000256" key="2">
    <source>
        <dbReference type="ARBA" id="ARBA00004369"/>
    </source>
</evidence>
<keyword evidence="7" id="KW-0479">Metal-binding</keyword>
<dbReference type="FunFam" id="1.10.238.10:FF:000044">
    <property type="entry name" value="Protein S100"/>
    <property type="match status" value="1"/>
</dbReference>
<proteinExistence type="inferred from homology"/>
<dbReference type="PROSITE" id="PS00303">
    <property type="entry name" value="S100_CABP"/>
    <property type="match status" value="1"/>
</dbReference>
<evidence type="ECO:0000256" key="7">
    <source>
        <dbReference type="ARBA" id="ARBA00022723"/>
    </source>
</evidence>
<keyword evidence="8" id="KW-0677">Repeat</keyword>
<evidence type="ECO:0000256" key="17">
    <source>
        <dbReference type="ARBA" id="ARBA00046882"/>
    </source>
</evidence>
<dbReference type="InterPro" id="IPR011992">
    <property type="entry name" value="EF-hand-dom_pair"/>
</dbReference>
<dbReference type="PROSITE" id="PS50222">
    <property type="entry name" value="EF_HAND_2"/>
    <property type="match status" value="1"/>
</dbReference>
<comment type="subunit">
    <text evidence="17">Dimer of either two alpha chains, or two beta chains, or one alpha and one beta chain. Also forms heterodimers with S100P. Interacts with AGER. Interacts with CAPZA1. Interacts with FKBP4. Interacts with RYR1 and RYR2. Interacts with CACYBP in a calcium-dependent manner. Interacts with PPP5C (via TPR repeats); the interaction is calcium-dependent and modulates PPP5C activity. Interacts with ATP2A2 and PLN in a Ca(2+)-dependent manner. Interacts with mitochondrial F1-ATPase subunits ATP5F1A and ATP5F1B; these interactions increase F1-ATPase activity.</text>
</comment>
<dbReference type="GeneTree" id="ENSGT00940000160475"/>
<evidence type="ECO:0000256" key="4">
    <source>
        <dbReference type="ARBA" id="ARBA00007323"/>
    </source>
</evidence>
<dbReference type="AlphaFoldDB" id="A0A8D0DFS3"/>
<keyword evidence="11" id="KW-0703">Sarcoplasmic reticulum</keyword>
<evidence type="ECO:0000256" key="9">
    <source>
        <dbReference type="ARBA" id="ARBA00022799"/>
    </source>
</evidence>
<dbReference type="GO" id="GO:0005509">
    <property type="term" value="F:calcium ion binding"/>
    <property type="evidence" value="ECO:0007669"/>
    <property type="project" value="InterPro"/>
</dbReference>
<dbReference type="InterPro" id="IPR013787">
    <property type="entry name" value="S100_Ca-bd_sub"/>
</dbReference>
<evidence type="ECO:0000256" key="10">
    <source>
        <dbReference type="ARBA" id="ARBA00022837"/>
    </source>
</evidence>
<keyword evidence="6" id="KW-0963">Cytoplasm</keyword>
<dbReference type="GO" id="GO:0005739">
    <property type="term" value="C:mitochondrion"/>
    <property type="evidence" value="ECO:0007669"/>
    <property type="project" value="UniProtKB-SubCell"/>
</dbReference>
<dbReference type="GO" id="GO:0048306">
    <property type="term" value="F:calcium-dependent protein binding"/>
    <property type="evidence" value="ECO:0007669"/>
    <property type="project" value="TreeGrafter"/>
</dbReference>
<dbReference type="PANTHER" id="PTHR11639">
    <property type="entry name" value="S100 CALCIUM-BINDING PROTEIN"/>
    <property type="match status" value="1"/>
</dbReference>
<dbReference type="SUPFAM" id="SSF47473">
    <property type="entry name" value="EF-hand"/>
    <property type="match status" value="1"/>
</dbReference>
<dbReference type="SMART" id="SM00054">
    <property type="entry name" value="EFh"/>
    <property type="match status" value="1"/>
</dbReference>
<organism evidence="19 20">
    <name type="scientific">Salvator merianae</name>
    <name type="common">Argentine black and white tegu</name>
    <name type="synonym">Tupinambis merianae</name>
    <dbReference type="NCBI Taxonomy" id="96440"/>
    <lineage>
        <taxon>Eukaryota</taxon>
        <taxon>Metazoa</taxon>
        <taxon>Chordata</taxon>
        <taxon>Craniata</taxon>
        <taxon>Vertebrata</taxon>
        <taxon>Euteleostomi</taxon>
        <taxon>Lepidosauria</taxon>
        <taxon>Squamata</taxon>
        <taxon>Bifurcata</taxon>
        <taxon>Unidentata</taxon>
        <taxon>Episquamata</taxon>
        <taxon>Laterata</taxon>
        <taxon>Teiioidea</taxon>
        <taxon>Teiidae</taxon>
        <taxon>Salvator</taxon>
    </lineage>
</organism>
<keyword evidence="10" id="KW-0106">Calcium</keyword>
<dbReference type="InterPro" id="IPR001751">
    <property type="entry name" value="S100/CaBP7/8-like_CS"/>
</dbReference>
<evidence type="ECO:0000313" key="19">
    <source>
        <dbReference type="Ensembl" id="ENSSMRP00000000722.1"/>
    </source>
</evidence>
<evidence type="ECO:0000256" key="6">
    <source>
        <dbReference type="ARBA" id="ARBA00022490"/>
    </source>
</evidence>
<dbReference type="GO" id="GO:0016529">
    <property type="term" value="C:sarcoplasmic reticulum"/>
    <property type="evidence" value="ECO:0007669"/>
    <property type="project" value="UniProtKB-SubCell"/>
</dbReference>
<evidence type="ECO:0000256" key="8">
    <source>
        <dbReference type="ARBA" id="ARBA00022737"/>
    </source>
</evidence>
<reference evidence="19" key="2">
    <citation type="submission" date="2025-09" db="UniProtKB">
        <authorList>
            <consortium name="Ensembl"/>
        </authorList>
    </citation>
    <scope>IDENTIFICATION</scope>
</reference>
<dbReference type="PANTHER" id="PTHR11639:SF134">
    <property type="entry name" value="PROTEIN S100-A1-RELATED"/>
    <property type="match status" value="1"/>
</dbReference>
<comment type="subcellular location">
    <subcellularLocation>
        <location evidence="3">Cytoplasm</location>
    </subcellularLocation>
    <subcellularLocation>
        <location evidence="1">Mitochondrion</location>
    </subcellularLocation>
    <subcellularLocation>
        <location evidence="2">Sarcoplasmic reticulum</location>
    </subcellularLocation>
</comment>
<dbReference type="Ensembl" id="ENSSMRT00000000876.1">
    <property type="protein sequence ID" value="ENSSMRP00000000722.1"/>
    <property type="gene ID" value="ENSSMRG00000000654.1"/>
</dbReference>
<sequence length="199" mass="21942">PGCCWKTERTTNPLCSTHVSSAPASLQRQNKQAPVCLSKSPRPFHWSLRLGRFRGAWGGRTPALRLLDKELKHACSPPAPRPAACHTLSRRLLSLVTSVGLLPSAAMTELENAMAGLISVFHNYSGKEGDKHKLNKKELKELLQSELAGFLENQKDSEAVEKIMHDLDEDGDGEVDFQEFVVLVAALTVACNEFFCEDT</sequence>
<dbReference type="SMART" id="SM01394">
    <property type="entry name" value="S_100"/>
    <property type="match status" value="1"/>
</dbReference>
<evidence type="ECO:0000256" key="15">
    <source>
        <dbReference type="ARBA" id="ARBA00032803"/>
    </source>
</evidence>
<name>A0A8D0DFS3_SALMN</name>
<dbReference type="GO" id="GO:0008016">
    <property type="term" value="P:regulation of heart contraction"/>
    <property type="evidence" value="ECO:0007669"/>
    <property type="project" value="InterPro"/>
</dbReference>